<dbReference type="AlphaFoldDB" id="A0A2T3Q363"/>
<proteinExistence type="predicted"/>
<dbReference type="EMBL" id="UATL01000006">
    <property type="protein sequence ID" value="SPY45244.1"/>
    <property type="molecule type" value="Genomic_DNA"/>
</dbReference>
<gene>
    <name evidence="1" type="ORF">NCTC11647_03810</name>
    <name evidence="2" type="ORF">NCTC11647_04014</name>
</gene>
<dbReference type="RefSeq" id="WP_036766151.1">
    <property type="nucleotide sequence ID" value="NZ_PYOG01000055.1"/>
</dbReference>
<name>A0A2T3Q363_PHODM</name>
<sequence length="77" mass="9275">MPLIDLWRGIKFMMYFQDHNPPHFHVMYQGQKALFRIDNCELLSGDIPPKITKLVREWWIANKERLLVEWENFSNGA</sequence>
<dbReference type="OrthoDB" id="122670at2"/>
<evidence type="ECO:0000313" key="1">
    <source>
        <dbReference type="EMBL" id="SPY45029.1"/>
    </source>
</evidence>
<evidence type="ECO:0000313" key="2">
    <source>
        <dbReference type="EMBL" id="SPY45244.1"/>
    </source>
</evidence>
<dbReference type="Pfam" id="PF13711">
    <property type="entry name" value="DUF4160"/>
    <property type="match status" value="1"/>
</dbReference>
<dbReference type="EMBL" id="UATL01000006">
    <property type="protein sequence ID" value="SPY45029.1"/>
    <property type="molecule type" value="Genomic_DNA"/>
</dbReference>
<reference evidence="2 3" key="1">
    <citation type="submission" date="2018-06" db="EMBL/GenBank/DDBJ databases">
        <authorList>
            <consortium name="Pathogen Informatics"/>
            <person name="Doyle S."/>
        </authorList>
    </citation>
    <scope>NUCLEOTIDE SEQUENCE [LARGE SCALE GENOMIC DNA]</scope>
    <source>
        <strain evidence="2 3">NCTC11647</strain>
    </source>
</reference>
<dbReference type="Proteomes" id="UP000251647">
    <property type="component" value="Unassembled WGS sequence"/>
</dbReference>
<dbReference type="InterPro" id="IPR025427">
    <property type="entry name" value="DUF4160"/>
</dbReference>
<evidence type="ECO:0000313" key="3">
    <source>
        <dbReference type="Proteomes" id="UP000251647"/>
    </source>
</evidence>
<protein>
    <submittedName>
        <fullName evidence="2">Uncharacterized protein</fullName>
    </submittedName>
</protein>
<organism evidence="2 3">
    <name type="scientific">Photobacterium damselae</name>
    <dbReference type="NCBI Taxonomy" id="38293"/>
    <lineage>
        <taxon>Bacteria</taxon>
        <taxon>Pseudomonadati</taxon>
        <taxon>Pseudomonadota</taxon>
        <taxon>Gammaproteobacteria</taxon>
        <taxon>Vibrionales</taxon>
        <taxon>Vibrionaceae</taxon>
        <taxon>Photobacterium</taxon>
    </lineage>
</organism>
<accession>A0A2T3Q363</accession>